<dbReference type="Proteomes" id="UP000887576">
    <property type="component" value="Unplaced"/>
</dbReference>
<dbReference type="WBParaSite" id="JU765_v2.g16910.t1">
    <property type="protein sequence ID" value="JU765_v2.g16910.t1"/>
    <property type="gene ID" value="JU765_v2.g16910"/>
</dbReference>
<accession>A0AC34QJ89</accession>
<sequence length="185" mass="21361">MRTCLYKDQYVTLYKDELVINSYFFPFGSEKTIKVKDIIGVYYDKQGFLKGLGKVKDWGMSLNPVWWGCDLKRSFTSNNFNVIVDTGEWPKKGFSVVRITDFLNALRQVVHPSVQFKKEIPSSFPKAHKPEAIDKSGVREEVLKPEPEIPEKRPVYFDEMEPTPNASAPPPYEQAVAYPRLDKFD</sequence>
<evidence type="ECO:0000313" key="1">
    <source>
        <dbReference type="Proteomes" id="UP000887576"/>
    </source>
</evidence>
<reference evidence="2" key="1">
    <citation type="submission" date="2022-11" db="UniProtKB">
        <authorList>
            <consortium name="WormBaseParasite"/>
        </authorList>
    </citation>
    <scope>IDENTIFICATION</scope>
</reference>
<proteinExistence type="predicted"/>
<protein>
    <submittedName>
        <fullName evidence="2">Uncharacterized protein</fullName>
    </submittedName>
</protein>
<organism evidence="1 2">
    <name type="scientific">Panagrolaimus sp. JU765</name>
    <dbReference type="NCBI Taxonomy" id="591449"/>
    <lineage>
        <taxon>Eukaryota</taxon>
        <taxon>Metazoa</taxon>
        <taxon>Ecdysozoa</taxon>
        <taxon>Nematoda</taxon>
        <taxon>Chromadorea</taxon>
        <taxon>Rhabditida</taxon>
        <taxon>Tylenchina</taxon>
        <taxon>Panagrolaimomorpha</taxon>
        <taxon>Panagrolaimoidea</taxon>
        <taxon>Panagrolaimidae</taxon>
        <taxon>Panagrolaimus</taxon>
    </lineage>
</organism>
<evidence type="ECO:0000313" key="2">
    <source>
        <dbReference type="WBParaSite" id="JU765_v2.g16910.t1"/>
    </source>
</evidence>
<name>A0AC34QJ89_9BILA</name>